<sequence>MFFTGIIIAVMALAIIGVFHPIVIKTEYYTGVRYWWVFMLLGLLCLAAALFVEDIIGSAALGLAGASFLWSILELFEQRERVRKGWFPMNPKRKDEYDK</sequence>
<proteinExistence type="predicted"/>
<feature type="transmembrane region" description="Helical" evidence="1">
    <location>
        <begin position="35"/>
        <end position="52"/>
    </location>
</feature>
<comment type="caution">
    <text evidence="2">The sequence shown here is derived from an EMBL/GenBank/DDBJ whole genome shotgun (WGS) entry which is preliminary data.</text>
</comment>
<accession>A0A0D0IXG6</accession>
<dbReference type="InterPro" id="IPR027890">
    <property type="entry name" value="DUF4491"/>
</dbReference>
<keyword evidence="1" id="KW-1133">Transmembrane helix</keyword>
<evidence type="ECO:0000313" key="2">
    <source>
        <dbReference type="EMBL" id="KIP60358.1"/>
    </source>
</evidence>
<dbReference type="RefSeq" id="WP_022317264.1">
    <property type="nucleotide sequence ID" value="NZ_DAIPDX010000002.1"/>
</dbReference>
<reference evidence="2 3" key="1">
    <citation type="submission" date="2015-01" db="EMBL/GenBank/DDBJ databases">
        <title>Comparative genomics of non-oral Prevotella species.</title>
        <authorList>
            <person name="Accetto T."/>
            <person name="Nograsek B."/>
            <person name="Avgustin G."/>
        </authorList>
    </citation>
    <scope>NUCLEOTIDE SEQUENCE [LARGE SCALE GENOMIC DNA]</scope>
    <source>
        <strain evidence="2 3">P5-119</strain>
    </source>
</reference>
<dbReference type="STRING" id="1602171.ST44_11660"/>
<gene>
    <name evidence="2" type="ORF">ST44_11660</name>
</gene>
<dbReference type="OrthoDB" id="9814848at2"/>
<protein>
    <submittedName>
        <fullName evidence="2">Membrane protein</fullName>
    </submittedName>
</protein>
<evidence type="ECO:0000256" key="1">
    <source>
        <dbReference type="SAM" id="Phobius"/>
    </source>
</evidence>
<feature type="transmembrane region" description="Helical" evidence="1">
    <location>
        <begin position="6"/>
        <end position="23"/>
    </location>
</feature>
<organism evidence="2 3">
    <name type="scientific">Prevotella pectinovora</name>
    <dbReference type="NCBI Taxonomy" id="1602169"/>
    <lineage>
        <taxon>Bacteria</taxon>
        <taxon>Pseudomonadati</taxon>
        <taxon>Bacteroidota</taxon>
        <taxon>Bacteroidia</taxon>
        <taxon>Bacteroidales</taxon>
        <taxon>Prevotellaceae</taxon>
        <taxon>Prevotella</taxon>
    </lineage>
</organism>
<dbReference type="AlphaFoldDB" id="A0A0D0IXG6"/>
<dbReference type="Proteomes" id="UP000032046">
    <property type="component" value="Unassembled WGS sequence"/>
</dbReference>
<dbReference type="EMBL" id="JXQK01000083">
    <property type="protein sequence ID" value="KIP60358.1"/>
    <property type="molecule type" value="Genomic_DNA"/>
</dbReference>
<dbReference type="GeneID" id="93483451"/>
<name>A0A0D0IXG6_9BACT</name>
<keyword evidence="1" id="KW-0472">Membrane</keyword>
<feature type="transmembrane region" description="Helical" evidence="1">
    <location>
        <begin position="58"/>
        <end position="76"/>
    </location>
</feature>
<dbReference type="Pfam" id="PF14898">
    <property type="entry name" value="DUF4491"/>
    <property type="match status" value="1"/>
</dbReference>
<keyword evidence="3" id="KW-1185">Reference proteome</keyword>
<evidence type="ECO:0000313" key="3">
    <source>
        <dbReference type="Proteomes" id="UP000032046"/>
    </source>
</evidence>
<keyword evidence="1" id="KW-0812">Transmembrane</keyword>